<feature type="transmembrane region" description="Helical" evidence="1">
    <location>
        <begin position="100"/>
        <end position="118"/>
    </location>
</feature>
<keyword evidence="1" id="KW-1133">Transmembrane helix</keyword>
<dbReference type="AlphaFoldDB" id="A0A6G5AH74"/>
<accession>A0A6G5AH74</accession>
<evidence type="ECO:0000256" key="1">
    <source>
        <dbReference type="SAM" id="Phobius"/>
    </source>
</evidence>
<keyword evidence="1" id="KW-0472">Membrane</keyword>
<proteinExistence type="predicted"/>
<dbReference type="EMBL" id="GIKN01007665">
    <property type="protein sequence ID" value="NIE49938.1"/>
    <property type="molecule type" value="Transcribed_RNA"/>
</dbReference>
<organism evidence="2">
    <name type="scientific">Rhipicephalus microplus</name>
    <name type="common">Cattle tick</name>
    <name type="synonym">Boophilus microplus</name>
    <dbReference type="NCBI Taxonomy" id="6941"/>
    <lineage>
        <taxon>Eukaryota</taxon>
        <taxon>Metazoa</taxon>
        <taxon>Ecdysozoa</taxon>
        <taxon>Arthropoda</taxon>
        <taxon>Chelicerata</taxon>
        <taxon>Arachnida</taxon>
        <taxon>Acari</taxon>
        <taxon>Parasitiformes</taxon>
        <taxon>Ixodida</taxon>
        <taxon>Ixodoidea</taxon>
        <taxon>Ixodidae</taxon>
        <taxon>Rhipicephalinae</taxon>
        <taxon>Rhipicephalus</taxon>
        <taxon>Boophilus</taxon>
    </lineage>
</organism>
<sequence length="179" mass="21043">MNGYKLEGVQDTSAGQHTDKSCESSEQKMFSQRPEHATPFMPRLWLTVRLFRIACLLYSKCSDNVPGEMCAYTNFTVQKLLPQRTRDLATYDELHIMQEVVCAWLVIYCPLIVLFSAYCSNCDIDSKKVKWTKRLFDTGKLSLRLRYFSIDICHSWYYRTLKSTIMTPYTFLWFIICSF</sequence>
<reference evidence="2" key="1">
    <citation type="submission" date="2020-03" db="EMBL/GenBank/DDBJ databases">
        <title>A transcriptome and proteome of the tick Rhipicephalus microplus shaped by the genetic composition of its hosts and developmental stage.</title>
        <authorList>
            <person name="Garcia G.R."/>
            <person name="Ribeiro J.M.C."/>
            <person name="Maruyama S.R."/>
            <person name="Gardinasse L.G."/>
            <person name="Nelson K."/>
            <person name="Ferreira B.R."/>
            <person name="Andrade T.G."/>
            <person name="Santos I.K.F.M."/>
        </authorList>
    </citation>
    <scope>NUCLEOTIDE SEQUENCE</scope>
    <source>
        <strain evidence="2">NSGR</strain>
        <tissue evidence="2">Salivary glands</tissue>
    </source>
</reference>
<protein>
    <submittedName>
        <fullName evidence="2">Uncharacterized protein</fullName>
    </submittedName>
</protein>
<name>A0A6G5AH74_RHIMP</name>
<evidence type="ECO:0000313" key="2">
    <source>
        <dbReference type="EMBL" id="NIE49938.1"/>
    </source>
</evidence>
<keyword evidence="1" id="KW-0812">Transmembrane</keyword>